<dbReference type="InterPro" id="IPR005543">
    <property type="entry name" value="PASTA_dom"/>
</dbReference>
<organism evidence="3 4">
    <name type="scientific">Pseudonocardia alni</name>
    <name type="common">Amycolata alni</name>
    <dbReference type="NCBI Taxonomy" id="33907"/>
    <lineage>
        <taxon>Bacteria</taxon>
        <taxon>Bacillati</taxon>
        <taxon>Actinomycetota</taxon>
        <taxon>Actinomycetes</taxon>
        <taxon>Pseudonocardiales</taxon>
        <taxon>Pseudonocardiaceae</taxon>
        <taxon>Pseudonocardia</taxon>
    </lineage>
</organism>
<dbReference type="GeneID" id="98050342"/>
<keyword evidence="4" id="KW-1185">Reference proteome</keyword>
<dbReference type="EMBL" id="JACCCZ010000001">
    <property type="protein sequence ID" value="NYG00231.1"/>
    <property type="molecule type" value="Genomic_DNA"/>
</dbReference>
<dbReference type="RefSeq" id="WP_073575156.1">
    <property type="nucleotide sequence ID" value="NZ_BAAAJZ010000011.1"/>
</dbReference>
<reference evidence="3 4" key="1">
    <citation type="submission" date="2020-07" db="EMBL/GenBank/DDBJ databases">
        <title>Sequencing the genomes of 1000 actinobacteria strains.</title>
        <authorList>
            <person name="Klenk H.-P."/>
        </authorList>
    </citation>
    <scope>NUCLEOTIDE SEQUENCE [LARGE SCALE GENOMIC DNA]</scope>
    <source>
        <strain evidence="3 4">DSM 44749</strain>
    </source>
</reference>
<evidence type="ECO:0000313" key="4">
    <source>
        <dbReference type="Proteomes" id="UP000549695"/>
    </source>
</evidence>
<proteinExistence type="predicted"/>
<dbReference type="Proteomes" id="UP000549695">
    <property type="component" value="Unassembled WGS sequence"/>
</dbReference>
<feature type="compositionally biased region" description="Low complexity" evidence="1">
    <location>
        <begin position="90"/>
        <end position="102"/>
    </location>
</feature>
<gene>
    <name evidence="3" type="ORF">HDA37_000516</name>
</gene>
<dbReference type="Pfam" id="PF03793">
    <property type="entry name" value="PASTA"/>
    <property type="match status" value="1"/>
</dbReference>
<feature type="domain" description="PASTA" evidence="2">
    <location>
        <begin position="13"/>
        <end position="74"/>
    </location>
</feature>
<protein>
    <recommendedName>
        <fullName evidence="2">PASTA domain-containing protein</fullName>
    </recommendedName>
</protein>
<evidence type="ECO:0000256" key="1">
    <source>
        <dbReference type="SAM" id="MobiDB-lite"/>
    </source>
</evidence>
<comment type="caution">
    <text evidence="3">The sequence shown here is derived from an EMBL/GenBank/DDBJ whole genome shotgun (WGS) entry which is preliminary data.</text>
</comment>
<dbReference type="Gene3D" id="3.30.10.20">
    <property type="match status" value="1"/>
</dbReference>
<dbReference type="CDD" id="cd06577">
    <property type="entry name" value="PASTA_pknB"/>
    <property type="match status" value="1"/>
</dbReference>
<feature type="region of interest" description="Disordered" evidence="1">
    <location>
        <begin position="68"/>
        <end position="102"/>
    </location>
</feature>
<accession>A0A852VY32</accession>
<evidence type="ECO:0000259" key="2">
    <source>
        <dbReference type="Pfam" id="PF03793"/>
    </source>
</evidence>
<feature type="compositionally biased region" description="Gly residues" evidence="1">
    <location>
        <begin position="79"/>
        <end position="89"/>
    </location>
</feature>
<sequence>MASTTEHGRERVVVVPDLTGLDVAGAHDVALDGGVLAVEHRRPGEDPPQRCVLEQEPRAGAVVTFGSTVRMWTGPPPGDDGGGGGGGLRPVGPGPVVTGGRR</sequence>
<evidence type="ECO:0000313" key="3">
    <source>
        <dbReference type="EMBL" id="NYG00231.1"/>
    </source>
</evidence>
<dbReference type="AlphaFoldDB" id="A0A852VY32"/>
<name>A0A852VY32_PSEA5</name>